<dbReference type="SUPFAM" id="SSF57701">
    <property type="entry name" value="Zn2/Cys6 DNA-binding domain"/>
    <property type="match status" value="1"/>
</dbReference>
<sequence length="720" mass="79398">MSAPIPPGDGQLPPSVPLIRRRKRLKIDVACDRCRSRKVKCDGARPGCGNCSRKLDHRDKCHYGSNSNHSSPSGANAASVAKRGKAFDGDDPKPPTSGPTASQAGTCQPPRGSLHPTHRPLAAKPSSTSSGFSQPQPSPKAREAGNLQTVNSMTGIGDEATTEFFGSSSAGSFTAQIKAAIDARLGHSLNSYPVGSQGPRISGAPRSVSKRRYDPKNVLLPTRWRADELMRTYWLYIDPLYPFLNKGDWQDRYARLFAGQPFNTDESVFMASLNIVFALSTQLHEGQDATVRNDTSQSYFHRAQDLVDATIWDSGSLELVQYLLITSQYLQSTNSPHQTWIVVGLAVRTAQSLGLHLPETSAAKSPTVEKQRYRNLWHGCVLMDRMVALTHGRPAMISAELASSVPLPAIAEEDAQIPDDSTDVAFFVKSAELYEITHKLVETLYSTPTGRTKRRKPSQRAASNLANIVQIDDDMAEWEHGLPKQLQQHSLGTIAARPSIILRLRFLHARILLLRPILSLVCLPHADTESDTERLASRLRKQCALECVAVARATIKTFFDHQVSDGTVGLLPAWWYRLYYLFSASTVLIAAKLRPDVFPAEGINQSWEQAIHVFGTLQHVSQSAHKCVAALRILSAKVLSAIATPQLRLGSLEQQAMSNPKISYDFPSNNSNQVLGGFDLNLKFDDNNFDDINFDDINFDVEVENYAWLNEVASWNFLSG</sequence>
<dbReference type="Pfam" id="PF04082">
    <property type="entry name" value="Fungal_trans"/>
    <property type="match status" value="1"/>
</dbReference>
<keyword evidence="1" id="KW-0479">Metal-binding</keyword>
<keyword evidence="2" id="KW-0805">Transcription regulation</keyword>
<evidence type="ECO:0000313" key="8">
    <source>
        <dbReference type="Proteomes" id="UP000076863"/>
    </source>
</evidence>
<dbReference type="GO" id="GO:0000435">
    <property type="term" value="P:positive regulation of transcription from RNA polymerase II promoter by galactose"/>
    <property type="evidence" value="ECO:0007669"/>
    <property type="project" value="TreeGrafter"/>
</dbReference>
<dbReference type="PROSITE" id="PS50048">
    <property type="entry name" value="ZN2_CY6_FUNGAL_2"/>
    <property type="match status" value="1"/>
</dbReference>
<dbReference type="InterPro" id="IPR051127">
    <property type="entry name" value="Fungal_SecMet_Regulators"/>
</dbReference>
<proteinExistence type="predicted"/>
<evidence type="ECO:0000256" key="4">
    <source>
        <dbReference type="ARBA" id="ARBA00023242"/>
    </source>
</evidence>
<dbReference type="GO" id="GO:0000981">
    <property type="term" value="F:DNA-binding transcription factor activity, RNA polymerase II-specific"/>
    <property type="evidence" value="ECO:0007669"/>
    <property type="project" value="InterPro"/>
</dbReference>
<dbReference type="OrthoDB" id="424974at2759"/>
<dbReference type="EMBL" id="AZHA01000106">
    <property type="protein sequence ID" value="KZZ98758.1"/>
    <property type="molecule type" value="Genomic_DNA"/>
</dbReference>
<dbReference type="InterPro" id="IPR007219">
    <property type="entry name" value="XnlR_reg_dom"/>
</dbReference>
<dbReference type="InterPro" id="IPR001138">
    <property type="entry name" value="Zn2Cys6_DnaBD"/>
</dbReference>
<dbReference type="SMART" id="SM00906">
    <property type="entry name" value="Fungal_trans"/>
    <property type="match status" value="1"/>
</dbReference>
<dbReference type="GO" id="GO:0008270">
    <property type="term" value="F:zinc ion binding"/>
    <property type="evidence" value="ECO:0007669"/>
    <property type="project" value="InterPro"/>
</dbReference>
<reference evidence="7 8" key="1">
    <citation type="journal article" date="2016" name="Genome Biol. Evol.">
        <title>Divergent and convergent evolution of fungal pathogenicity.</title>
        <authorList>
            <person name="Shang Y."/>
            <person name="Xiao G."/>
            <person name="Zheng P."/>
            <person name="Cen K."/>
            <person name="Zhan S."/>
            <person name="Wang C."/>
        </authorList>
    </citation>
    <scope>NUCLEOTIDE SEQUENCE [LARGE SCALE GENOMIC DNA]</scope>
    <source>
        <strain evidence="7 8">RCEF 3172</strain>
    </source>
</reference>
<protein>
    <submittedName>
        <fullName evidence="7">Fungal specific transcription factor</fullName>
    </submittedName>
</protein>
<dbReference type="PANTHER" id="PTHR47424">
    <property type="entry name" value="REGULATORY PROTEIN GAL4"/>
    <property type="match status" value="1"/>
</dbReference>
<keyword evidence="4" id="KW-0539">Nucleus</keyword>
<dbReference type="CDD" id="cd12148">
    <property type="entry name" value="fungal_TF_MHR"/>
    <property type="match status" value="1"/>
</dbReference>
<dbReference type="InterPro" id="IPR036864">
    <property type="entry name" value="Zn2-C6_fun-type_DNA-bd_sf"/>
</dbReference>
<dbReference type="Gene3D" id="4.10.240.10">
    <property type="entry name" value="Zn(2)-C6 fungal-type DNA-binding domain"/>
    <property type="match status" value="1"/>
</dbReference>
<feature type="compositionally biased region" description="Basic and acidic residues" evidence="5">
    <location>
        <begin position="53"/>
        <end position="62"/>
    </location>
</feature>
<evidence type="ECO:0000256" key="3">
    <source>
        <dbReference type="ARBA" id="ARBA00023163"/>
    </source>
</evidence>
<dbReference type="GO" id="GO:0000978">
    <property type="term" value="F:RNA polymerase II cis-regulatory region sequence-specific DNA binding"/>
    <property type="evidence" value="ECO:0007669"/>
    <property type="project" value="TreeGrafter"/>
</dbReference>
<dbReference type="PANTHER" id="PTHR47424:SF4">
    <property type="entry name" value="ZN(II)2CYS6 TRANSCRIPTION FACTOR (EUROFUNG)"/>
    <property type="match status" value="1"/>
</dbReference>
<accession>A0A168EG17</accession>
<name>A0A168EG17_9HYPO</name>
<keyword evidence="8" id="KW-1185">Reference proteome</keyword>
<evidence type="ECO:0000313" key="7">
    <source>
        <dbReference type="EMBL" id="KZZ98758.1"/>
    </source>
</evidence>
<feature type="domain" description="Zn(2)-C6 fungal-type" evidence="6">
    <location>
        <begin position="30"/>
        <end position="63"/>
    </location>
</feature>
<dbReference type="Proteomes" id="UP000076863">
    <property type="component" value="Unassembled WGS sequence"/>
</dbReference>
<dbReference type="AlphaFoldDB" id="A0A168EG17"/>
<evidence type="ECO:0000259" key="6">
    <source>
        <dbReference type="PROSITE" id="PS50048"/>
    </source>
</evidence>
<feature type="compositionally biased region" description="Polar residues" evidence="5">
    <location>
        <begin position="64"/>
        <end position="76"/>
    </location>
</feature>
<organism evidence="7 8">
    <name type="scientific">Beauveria brongniartii RCEF 3172</name>
    <dbReference type="NCBI Taxonomy" id="1081107"/>
    <lineage>
        <taxon>Eukaryota</taxon>
        <taxon>Fungi</taxon>
        <taxon>Dikarya</taxon>
        <taxon>Ascomycota</taxon>
        <taxon>Pezizomycotina</taxon>
        <taxon>Sordariomycetes</taxon>
        <taxon>Hypocreomycetidae</taxon>
        <taxon>Hypocreales</taxon>
        <taxon>Cordycipitaceae</taxon>
        <taxon>Beauveria</taxon>
        <taxon>Beauveria brongniartii</taxon>
    </lineage>
</organism>
<evidence type="ECO:0000256" key="5">
    <source>
        <dbReference type="SAM" id="MobiDB-lite"/>
    </source>
</evidence>
<dbReference type="GO" id="GO:0006351">
    <property type="term" value="P:DNA-templated transcription"/>
    <property type="evidence" value="ECO:0007669"/>
    <property type="project" value="InterPro"/>
</dbReference>
<keyword evidence="3" id="KW-0804">Transcription</keyword>
<dbReference type="SMART" id="SM00066">
    <property type="entry name" value="GAL4"/>
    <property type="match status" value="1"/>
</dbReference>
<feature type="region of interest" description="Disordered" evidence="5">
    <location>
        <begin position="39"/>
        <end position="145"/>
    </location>
</feature>
<feature type="compositionally biased region" description="Polar residues" evidence="5">
    <location>
        <begin position="125"/>
        <end position="135"/>
    </location>
</feature>
<evidence type="ECO:0000256" key="1">
    <source>
        <dbReference type="ARBA" id="ARBA00022723"/>
    </source>
</evidence>
<evidence type="ECO:0000256" key="2">
    <source>
        <dbReference type="ARBA" id="ARBA00023015"/>
    </source>
</evidence>
<dbReference type="CDD" id="cd00067">
    <property type="entry name" value="GAL4"/>
    <property type="match status" value="1"/>
</dbReference>
<dbReference type="Pfam" id="PF00172">
    <property type="entry name" value="Zn_clus"/>
    <property type="match status" value="1"/>
</dbReference>
<gene>
    <name evidence="7" type="ORF">BBO_09514</name>
</gene>
<comment type="caution">
    <text evidence="7">The sequence shown here is derived from an EMBL/GenBank/DDBJ whole genome shotgun (WGS) entry which is preliminary data.</text>
</comment>
<dbReference type="GO" id="GO:0005634">
    <property type="term" value="C:nucleus"/>
    <property type="evidence" value="ECO:0007669"/>
    <property type="project" value="TreeGrafter"/>
</dbReference>